<evidence type="ECO:0000313" key="2">
    <source>
        <dbReference type="Proteomes" id="UP000271374"/>
    </source>
</evidence>
<evidence type="ECO:0008006" key="3">
    <source>
        <dbReference type="Google" id="ProtNLM"/>
    </source>
</evidence>
<comment type="caution">
    <text evidence="1">The sequence shown here is derived from an EMBL/GenBank/DDBJ whole genome shotgun (WGS) entry which is preliminary data.</text>
</comment>
<dbReference type="RefSeq" id="WP_126409227.1">
    <property type="nucleotide sequence ID" value="NZ_RXNT01000011.1"/>
</dbReference>
<evidence type="ECO:0000313" key="1">
    <source>
        <dbReference type="EMBL" id="RTR29951.1"/>
    </source>
</evidence>
<dbReference type="AlphaFoldDB" id="A0A3S0RJJ7"/>
<dbReference type="Gene3D" id="3.20.20.140">
    <property type="entry name" value="Metal-dependent hydrolases"/>
    <property type="match status" value="1"/>
</dbReference>
<dbReference type="InterPro" id="IPR032466">
    <property type="entry name" value="Metal_Hydrolase"/>
</dbReference>
<dbReference type="Proteomes" id="UP000271374">
    <property type="component" value="Unassembled WGS sequence"/>
</dbReference>
<name>A0A3S0RJJ7_9BACI</name>
<gene>
    <name evidence="1" type="ORF">EKG37_13690</name>
</gene>
<keyword evidence="2" id="KW-1185">Reference proteome</keyword>
<dbReference type="Pfam" id="PF19799">
    <property type="entry name" value="DUF6282"/>
    <property type="match status" value="1"/>
</dbReference>
<dbReference type="SUPFAM" id="SSF51556">
    <property type="entry name" value="Metallo-dependent hydrolases"/>
    <property type="match status" value="1"/>
</dbReference>
<dbReference type="InterPro" id="IPR046249">
    <property type="entry name" value="DUF6282"/>
</dbReference>
<organism evidence="1 2">
    <name type="scientific">Bacillus yapensis</name>
    <dbReference type="NCBI Taxonomy" id="2492960"/>
    <lineage>
        <taxon>Bacteria</taxon>
        <taxon>Bacillati</taxon>
        <taxon>Bacillota</taxon>
        <taxon>Bacilli</taxon>
        <taxon>Bacillales</taxon>
        <taxon>Bacillaceae</taxon>
        <taxon>Bacillus</taxon>
    </lineage>
</organism>
<dbReference type="PIRSF" id="PIRSF021898">
    <property type="entry name" value="UCP021898"/>
    <property type="match status" value="1"/>
</dbReference>
<sequence length="293" mass="32223">MMELNNTIRGLLKNAVEFHVHFAPDGLTKRKNDAFELLKEAKSVGMRAVVLKNKSFGTGAIALLANKYCDGARAIGGITLDSSVGGLNPEAVAIEAAMGSKIVWMPTYSSKNDPNHMNTKKQKIRNSISIVDTEGILLPEIIEILGIIKENEMILATGHISRNEIFILFKTAIEMGITRLVVNHPLTPSVGTRLSIEDQIILSKMGAYMDHCWVATRPKHSRLPISDYVTAIKAVGVDKCIMSTDFGQVHNPTPLEGFRDMVQGLLEEGFTIEELEQMIKQNPAQLLDLDGND</sequence>
<dbReference type="OrthoDB" id="9802809at2"/>
<proteinExistence type="predicted"/>
<accession>A0A3S0RJJ7</accession>
<dbReference type="InterPro" id="IPR016797">
    <property type="entry name" value="UCP021898"/>
</dbReference>
<dbReference type="EMBL" id="RXNT01000011">
    <property type="protein sequence ID" value="RTR29951.1"/>
    <property type="molecule type" value="Genomic_DNA"/>
</dbReference>
<reference evidence="1 2" key="1">
    <citation type="submission" date="2018-12" db="EMBL/GenBank/DDBJ databases">
        <title>Bacillus yapensis draft genome sequence.</title>
        <authorList>
            <person name="Yu L."/>
            <person name="Xu X."/>
            <person name="Tang X."/>
        </authorList>
    </citation>
    <scope>NUCLEOTIDE SEQUENCE [LARGE SCALE GENOMIC DNA]</scope>
    <source>
        <strain evidence="1 2">XXST-01</strain>
    </source>
</reference>
<protein>
    <recommendedName>
        <fullName evidence="3">Cytosolic protein</fullName>
    </recommendedName>
</protein>